<reference evidence="1 2" key="1">
    <citation type="journal article" date="2019" name="G3 (Bethesda)">
        <title>Sequencing of a Wild Apple (Malus baccata) Genome Unravels the Differences Between Cultivated and Wild Apple Species Regarding Disease Resistance and Cold Tolerance.</title>
        <authorList>
            <person name="Chen X."/>
        </authorList>
    </citation>
    <scope>NUCLEOTIDE SEQUENCE [LARGE SCALE GENOMIC DNA]</scope>
    <source>
        <strain evidence="2">cv. Shandingzi</strain>
        <tissue evidence="1">Leaves</tissue>
    </source>
</reference>
<evidence type="ECO:0000313" key="2">
    <source>
        <dbReference type="Proteomes" id="UP000315295"/>
    </source>
</evidence>
<gene>
    <name evidence="1" type="ORF">C1H46_044459</name>
</gene>
<dbReference type="AlphaFoldDB" id="A0A540K702"/>
<name>A0A540K702_MALBA</name>
<protein>
    <submittedName>
        <fullName evidence="1">Uncharacterized protein</fullName>
    </submittedName>
</protein>
<keyword evidence="2" id="KW-1185">Reference proteome</keyword>
<organism evidence="1 2">
    <name type="scientific">Malus baccata</name>
    <name type="common">Siberian crab apple</name>
    <name type="synonym">Pyrus baccata</name>
    <dbReference type="NCBI Taxonomy" id="106549"/>
    <lineage>
        <taxon>Eukaryota</taxon>
        <taxon>Viridiplantae</taxon>
        <taxon>Streptophyta</taxon>
        <taxon>Embryophyta</taxon>
        <taxon>Tracheophyta</taxon>
        <taxon>Spermatophyta</taxon>
        <taxon>Magnoliopsida</taxon>
        <taxon>eudicotyledons</taxon>
        <taxon>Gunneridae</taxon>
        <taxon>Pentapetalae</taxon>
        <taxon>rosids</taxon>
        <taxon>fabids</taxon>
        <taxon>Rosales</taxon>
        <taxon>Rosaceae</taxon>
        <taxon>Amygdaloideae</taxon>
        <taxon>Maleae</taxon>
        <taxon>Malus</taxon>
    </lineage>
</organism>
<proteinExistence type="predicted"/>
<comment type="caution">
    <text evidence="1">The sequence shown here is derived from an EMBL/GenBank/DDBJ whole genome shotgun (WGS) entry which is preliminary data.</text>
</comment>
<evidence type="ECO:0000313" key="1">
    <source>
        <dbReference type="EMBL" id="TQD70008.1"/>
    </source>
</evidence>
<dbReference type="Proteomes" id="UP000315295">
    <property type="component" value="Unassembled WGS sequence"/>
</dbReference>
<accession>A0A540K702</accession>
<dbReference type="EMBL" id="VIEB01002118">
    <property type="protein sequence ID" value="TQD70008.1"/>
    <property type="molecule type" value="Genomic_DNA"/>
</dbReference>
<sequence length="60" mass="6841">MPSLANPTQNHQLHPKTQVANIQKKVTENVEMVWIAIMWPPPSSPSTKKNLKLYESTIDE</sequence>